<evidence type="ECO:0000256" key="5">
    <source>
        <dbReference type="ARBA" id="ARBA00022792"/>
    </source>
</evidence>
<dbReference type="GO" id="GO:1990519">
    <property type="term" value="P:pyrimidine nucleotide import into mitochondrion"/>
    <property type="evidence" value="ECO:0007669"/>
    <property type="project" value="TreeGrafter"/>
</dbReference>
<dbReference type="PANTHER" id="PTHR45829:SF4">
    <property type="entry name" value="MITOCHONDRIAL CARRIER PROTEIN RIM2"/>
    <property type="match status" value="1"/>
</dbReference>
<dbReference type="InterPro" id="IPR049562">
    <property type="entry name" value="SLC25A33/36-like"/>
</dbReference>
<keyword evidence="7" id="KW-0496">Mitochondrion</keyword>
<dbReference type="InterPro" id="IPR023395">
    <property type="entry name" value="MCP_dom_sf"/>
</dbReference>
<keyword evidence="4" id="KW-0677">Repeat</keyword>
<evidence type="ECO:0000313" key="12">
    <source>
        <dbReference type="EMBL" id="ETO11560.1"/>
    </source>
</evidence>
<keyword evidence="2 10" id="KW-0813">Transport</keyword>
<keyword evidence="13" id="KW-1185">Reference proteome</keyword>
<evidence type="ECO:0000256" key="4">
    <source>
        <dbReference type="ARBA" id="ARBA00022737"/>
    </source>
</evidence>
<dbReference type="InterPro" id="IPR018108">
    <property type="entry name" value="MCP_transmembrane"/>
</dbReference>
<keyword evidence="5" id="KW-0999">Mitochondrion inner membrane</keyword>
<dbReference type="Gene3D" id="1.50.40.10">
    <property type="entry name" value="Mitochondrial carrier domain"/>
    <property type="match status" value="1"/>
</dbReference>
<dbReference type="SUPFAM" id="SSF103506">
    <property type="entry name" value="Mitochondrial carrier"/>
    <property type="match status" value="1"/>
</dbReference>
<organism evidence="12 13">
    <name type="scientific">Reticulomyxa filosa</name>
    <dbReference type="NCBI Taxonomy" id="46433"/>
    <lineage>
        <taxon>Eukaryota</taxon>
        <taxon>Sar</taxon>
        <taxon>Rhizaria</taxon>
        <taxon>Retaria</taxon>
        <taxon>Foraminifera</taxon>
        <taxon>Monothalamids</taxon>
        <taxon>Reticulomyxidae</taxon>
        <taxon>Reticulomyxa</taxon>
    </lineage>
</organism>
<proteinExistence type="inferred from homology"/>
<sequence>MYWGMRAIIDGSSNNLLFITYLPNNIDVFNLNTFQIINHDSLLANDRIQHHCFVLKPKNGSKSTKKKIKMLSFCKNTVMSITKAIATYCTYPLQVMKTMLQKKNTKFKNMIDCGYFLFQFIFYLISMEGYIEALYSGLNAKLFQTVLNSTIKFVIYKHLLVIFQQIVLKLKAKATFQQITKIEKRQKKIKHLFLFLLSFTSEMLYIIKWKKKNMLKKKKRLTKKKS</sequence>
<evidence type="ECO:0000256" key="8">
    <source>
        <dbReference type="ARBA" id="ARBA00023136"/>
    </source>
</evidence>
<dbReference type="AlphaFoldDB" id="X6MES5"/>
<evidence type="ECO:0000256" key="2">
    <source>
        <dbReference type="ARBA" id="ARBA00022448"/>
    </source>
</evidence>
<evidence type="ECO:0000256" key="7">
    <source>
        <dbReference type="ARBA" id="ARBA00023128"/>
    </source>
</evidence>
<feature type="transmembrane region" description="Helical" evidence="11">
    <location>
        <begin position="151"/>
        <end position="168"/>
    </location>
</feature>
<name>X6MES5_RETFI</name>
<keyword evidence="6 11" id="KW-1133">Transmembrane helix</keyword>
<evidence type="ECO:0000256" key="11">
    <source>
        <dbReference type="SAM" id="Phobius"/>
    </source>
</evidence>
<comment type="caution">
    <text evidence="12">The sequence shown here is derived from an EMBL/GenBank/DDBJ whole genome shotgun (WGS) entry which is preliminary data.</text>
</comment>
<evidence type="ECO:0000256" key="6">
    <source>
        <dbReference type="ARBA" id="ARBA00022989"/>
    </source>
</evidence>
<dbReference type="GO" id="GO:0005743">
    <property type="term" value="C:mitochondrial inner membrane"/>
    <property type="evidence" value="ECO:0007669"/>
    <property type="project" value="UniProtKB-SubCell"/>
</dbReference>
<dbReference type="PANTHER" id="PTHR45829">
    <property type="entry name" value="MITOCHONDRIAL CARRIER PROTEIN RIM2"/>
    <property type="match status" value="1"/>
</dbReference>
<evidence type="ECO:0000313" key="13">
    <source>
        <dbReference type="Proteomes" id="UP000023152"/>
    </source>
</evidence>
<dbReference type="Proteomes" id="UP000023152">
    <property type="component" value="Unassembled WGS sequence"/>
</dbReference>
<evidence type="ECO:0000256" key="1">
    <source>
        <dbReference type="ARBA" id="ARBA00004448"/>
    </source>
</evidence>
<gene>
    <name evidence="12" type="ORF">RFI_25817</name>
</gene>
<dbReference type="GO" id="GO:0015218">
    <property type="term" value="F:pyrimidine nucleotide transmembrane transporter activity"/>
    <property type="evidence" value="ECO:0007669"/>
    <property type="project" value="InterPro"/>
</dbReference>
<comment type="subcellular location">
    <subcellularLocation>
        <location evidence="1">Mitochondrion inner membrane</location>
        <topology evidence="1">Multi-pass membrane protein</topology>
    </subcellularLocation>
</comment>
<reference evidence="12 13" key="1">
    <citation type="journal article" date="2013" name="Curr. Biol.">
        <title>The Genome of the Foraminiferan Reticulomyxa filosa.</title>
        <authorList>
            <person name="Glockner G."/>
            <person name="Hulsmann N."/>
            <person name="Schleicher M."/>
            <person name="Noegel A.A."/>
            <person name="Eichinger L."/>
            <person name="Gallinger C."/>
            <person name="Pawlowski J."/>
            <person name="Sierra R."/>
            <person name="Euteneuer U."/>
            <person name="Pillet L."/>
            <person name="Moustafa A."/>
            <person name="Platzer M."/>
            <person name="Groth M."/>
            <person name="Szafranski K."/>
            <person name="Schliwa M."/>
        </authorList>
    </citation>
    <scope>NUCLEOTIDE SEQUENCE [LARGE SCALE GENOMIC DNA]</scope>
</reference>
<dbReference type="EMBL" id="ASPP01022338">
    <property type="protein sequence ID" value="ETO11560.1"/>
    <property type="molecule type" value="Genomic_DNA"/>
</dbReference>
<feature type="repeat" description="Solcar" evidence="9">
    <location>
        <begin position="70"/>
        <end position="162"/>
    </location>
</feature>
<dbReference type="Pfam" id="PF00153">
    <property type="entry name" value="Mito_carr"/>
    <property type="match status" value="1"/>
</dbReference>
<feature type="transmembrane region" description="Helical" evidence="11">
    <location>
        <begin position="189"/>
        <end position="207"/>
    </location>
</feature>
<protein>
    <submittedName>
        <fullName evidence="12">Uncharacterized protein</fullName>
    </submittedName>
</protein>
<feature type="transmembrane region" description="Helical" evidence="11">
    <location>
        <begin position="113"/>
        <end position="131"/>
    </location>
</feature>
<evidence type="ECO:0000256" key="9">
    <source>
        <dbReference type="PROSITE-ProRule" id="PRU00282"/>
    </source>
</evidence>
<keyword evidence="3 9" id="KW-0812">Transmembrane</keyword>
<dbReference type="OrthoDB" id="10266426at2759"/>
<accession>X6MES5</accession>
<dbReference type="PROSITE" id="PS50920">
    <property type="entry name" value="SOLCAR"/>
    <property type="match status" value="1"/>
</dbReference>
<evidence type="ECO:0000256" key="10">
    <source>
        <dbReference type="RuleBase" id="RU000488"/>
    </source>
</evidence>
<keyword evidence="8 9" id="KW-0472">Membrane</keyword>
<evidence type="ECO:0000256" key="3">
    <source>
        <dbReference type="ARBA" id="ARBA00022692"/>
    </source>
</evidence>
<comment type="similarity">
    <text evidence="10">Belongs to the mitochondrial carrier (TC 2.A.29) family.</text>
</comment>